<sequence>MGPHPKTQFAISSKIVILAFLFLVLLLLIARSTVSPPPPPPSPATAVVDITKSQDCPPQRLAQTCNKAPPSLAKALVHYATTNVTPQQTFQEVSVSLQVLINKSPCNFLVFGLGHDSLMWSSLNHGGRTVFLEEDDAWIRQITGKFPSLEAYHVQYPTKVHQSKELMKVGLGRPCQEVSDPRFSQCVLSHKGFPEDIYDVEWDLIMVDAPTGFHDKAPGRMTAIYTAGLFARNRGKGETHVFVHDVNRVVEDEFSRTFLCEAYLTEQVGLLRHFTIPSHKEHNDRPFCPPPP</sequence>
<name>A0ACB9SD78_9MYRT</name>
<evidence type="ECO:0000313" key="2">
    <source>
        <dbReference type="Proteomes" id="UP001057402"/>
    </source>
</evidence>
<evidence type="ECO:0000313" key="1">
    <source>
        <dbReference type="EMBL" id="KAI4389370.1"/>
    </source>
</evidence>
<accession>A0ACB9SD78</accession>
<keyword evidence="2" id="KW-1185">Reference proteome</keyword>
<dbReference type="Proteomes" id="UP001057402">
    <property type="component" value="Chromosome 1"/>
</dbReference>
<dbReference type="EMBL" id="CM042880">
    <property type="protein sequence ID" value="KAI4389370.1"/>
    <property type="molecule type" value="Genomic_DNA"/>
</dbReference>
<comment type="caution">
    <text evidence="1">The sequence shown here is derived from an EMBL/GenBank/DDBJ whole genome shotgun (WGS) entry which is preliminary data.</text>
</comment>
<reference evidence="2" key="1">
    <citation type="journal article" date="2023" name="Front. Plant Sci.">
        <title>Chromosomal-level genome assembly of Melastoma candidum provides insights into trichome evolution.</title>
        <authorList>
            <person name="Zhong Y."/>
            <person name="Wu W."/>
            <person name="Sun C."/>
            <person name="Zou P."/>
            <person name="Liu Y."/>
            <person name="Dai S."/>
            <person name="Zhou R."/>
        </authorList>
    </citation>
    <scope>NUCLEOTIDE SEQUENCE [LARGE SCALE GENOMIC DNA]</scope>
</reference>
<proteinExistence type="predicted"/>
<protein>
    <submittedName>
        <fullName evidence="1">Uncharacterized protein</fullName>
    </submittedName>
</protein>
<organism evidence="1 2">
    <name type="scientific">Melastoma candidum</name>
    <dbReference type="NCBI Taxonomy" id="119954"/>
    <lineage>
        <taxon>Eukaryota</taxon>
        <taxon>Viridiplantae</taxon>
        <taxon>Streptophyta</taxon>
        <taxon>Embryophyta</taxon>
        <taxon>Tracheophyta</taxon>
        <taxon>Spermatophyta</taxon>
        <taxon>Magnoliopsida</taxon>
        <taxon>eudicotyledons</taxon>
        <taxon>Gunneridae</taxon>
        <taxon>Pentapetalae</taxon>
        <taxon>rosids</taxon>
        <taxon>malvids</taxon>
        <taxon>Myrtales</taxon>
        <taxon>Melastomataceae</taxon>
        <taxon>Melastomatoideae</taxon>
        <taxon>Melastomateae</taxon>
        <taxon>Melastoma</taxon>
    </lineage>
</organism>
<gene>
    <name evidence="1" type="ORF">MLD38_001602</name>
</gene>